<gene>
    <name evidence="2" type="ORF">K489DRAFT_95816</name>
</gene>
<reference evidence="2" key="1">
    <citation type="submission" date="2020-01" db="EMBL/GenBank/DDBJ databases">
        <authorList>
            <consortium name="DOE Joint Genome Institute"/>
            <person name="Haridas S."/>
            <person name="Albert R."/>
            <person name="Binder M."/>
            <person name="Bloem J."/>
            <person name="Labutti K."/>
            <person name="Salamov A."/>
            <person name="Andreopoulos B."/>
            <person name="Baker S.E."/>
            <person name="Barry K."/>
            <person name="Bills G."/>
            <person name="Bluhm B.H."/>
            <person name="Cannon C."/>
            <person name="Castanera R."/>
            <person name="Culley D.E."/>
            <person name="Daum C."/>
            <person name="Ezra D."/>
            <person name="Gonzalez J.B."/>
            <person name="Henrissat B."/>
            <person name="Kuo A."/>
            <person name="Liang C."/>
            <person name="Lipzen A."/>
            <person name="Lutzoni F."/>
            <person name="Magnuson J."/>
            <person name="Mondo S."/>
            <person name="Nolan M."/>
            <person name="Ohm R."/>
            <person name="Pangilinan J."/>
            <person name="Park H.-J."/>
            <person name="Ramirez L."/>
            <person name="Alfaro M."/>
            <person name="Sun H."/>
            <person name="Tritt A."/>
            <person name="Yoshinaga Y."/>
            <person name="Zwiers L.-H."/>
            <person name="Turgeon B.G."/>
            <person name="Goodwin S.B."/>
            <person name="Spatafora J.W."/>
            <person name="Crous P.W."/>
            <person name="Grigoriev I.V."/>
        </authorList>
    </citation>
    <scope>NUCLEOTIDE SEQUENCE</scope>
    <source>
        <strain evidence="2">CBS 342.82</strain>
    </source>
</reference>
<reference evidence="2" key="3">
    <citation type="submission" date="2025-08" db="UniProtKB">
        <authorList>
            <consortium name="RefSeq"/>
        </authorList>
    </citation>
    <scope>IDENTIFICATION</scope>
    <source>
        <strain evidence="2">CBS 342.82</strain>
    </source>
</reference>
<accession>A0A6J3LR37</accession>
<protein>
    <submittedName>
        <fullName evidence="2">Uncharacterized protein</fullName>
    </submittedName>
</protein>
<keyword evidence="1" id="KW-1185">Reference proteome</keyword>
<evidence type="ECO:0000313" key="2">
    <source>
        <dbReference type="RefSeq" id="XP_033455357.1"/>
    </source>
</evidence>
<dbReference type="RefSeq" id="XP_033455357.1">
    <property type="nucleotide sequence ID" value="XM_033609072.1"/>
</dbReference>
<sequence length="182" mass="20882">MIMMIMMIMDGDRFHAFLLARYGPDPRTTLLRARSTDTRRSCPIGRDENALAPSEDYFCSRRCYACFFWPFSNLDVMIVALAVDDLCSAPLRSGSTITRHLRTLRGCLRASLLILSWDGLLSIHAGERLPSSVKLFYRRRGRKRIARRSVIEASHRCSRVALMCNRRLVIADDVRVETLQRA</sequence>
<reference evidence="2" key="2">
    <citation type="submission" date="2020-04" db="EMBL/GenBank/DDBJ databases">
        <authorList>
            <consortium name="NCBI Genome Project"/>
        </authorList>
    </citation>
    <scope>NUCLEOTIDE SEQUENCE</scope>
    <source>
        <strain evidence="2">CBS 342.82</strain>
    </source>
</reference>
<organism evidence="2">
    <name type="scientific">Dissoconium aciculare CBS 342.82</name>
    <dbReference type="NCBI Taxonomy" id="1314786"/>
    <lineage>
        <taxon>Eukaryota</taxon>
        <taxon>Fungi</taxon>
        <taxon>Dikarya</taxon>
        <taxon>Ascomycota</taxon>
        <taxon>Pezizomycotina</taxon>
        <taxon>Dothideomycetes</taxon>
        <taxon>Dothideomycetidae</taxon>
        <taxon>Mycosphaerellales</taxon>
        <taxon>Dissoconiaceae</taxon>
        <taxon>Dissoconium</taxon>
    </lineage>
</organism>
<dbReference type="AlphaFoldDB" id="A0A6J3LR37"/>
<evidence type="ECO:0000313" key="1">
    <source>
        <dbReference type="Proteomes" id="UP000504637"/>
    </source>
</evidence>
<name>A0A6J3LR37_9PEZI</name>
<dbReference type="GeneID" id="54366873"/>
<dbReference type="Proteomes" id="UP000504637">
    <property type="component" value="Unplaced"/>
</dbReference>
<proteinExistence type="predicted"/>